<dbReference type="Proteomes" id="UP000827544">
    <property type="component" value="Segment"/>
</dbReference>
<protein>
    <submittedName>
        <fullName evidence="1">Uncharacterized protein</fullName>
    </submittedName>
</protein>
<sequence length="285" mass="33261">MLQYRDSSSVDLRLKLLSGKGIKVDNLELTPYTLNDIINGIGYSRYMECIQWILPSVDDFIKSTTDIEKKMILMTERNKLKVFDFFSTLGGNELKQVVLMALAMIFRNDDIQFLDEQRGVIVFDFYKLGIFYKDEDGHVQLDSEKLENLPEEDFKVVHRDNFDEIVQVIKLQSGLTKLNKEEVENPADEETRKLMEQMKENRDKVNKIKMLEKQEDDEPIDISDIVSAVSSKSHSINKFNIWDLTLYQLYDEYGRLELIDNYNFSIKAIMAGAEKVDVKHWSSKI</sequence>
<accession>A0AAE9CE64</accession>
<dbReference type="EMBL" id="OK499992">
    <property type="protein sequence ID" value="UGO51074.1"/>
    <property type="molecule type" value="Genomic_DNA"/>
</dbReference>
<gene>
    <name evidence="1" type="ORF">NATE_221</name>
</gene>
<reference evidence="1" key="1">
    <citation type="submission" date="2021-10" db="EMBL/GenBank/DDBJ databases">
        <authorList>
            <person name="Lavering E.D."/>
            <person name="James R."/>
            <person name="Fairholm J.D."/>
            <person name="Ogilvie B.H."/>
            <person name="Thurgood T.L."/>
            <person name="Robison R.A."/>
            <person name="Grose J.H."/>
        </authorList>
    </citation>
    <scope>NUCLEOTIDE SEQUENCE</scope>
</reference>
<keyword evidence="2" id="KW-1185">Reference proteome</keyword>
<proteinExistence type="predicted"/>
<name>A0AAE9CE64_9CAUD</name>
<organism evidence="1 2">
    <name type="scientific">Bacillus phage vB_BanS_Nate</name>
    <dbReference type="NCBI Taxonomy" id="2894788"/>
    <lineage>
        <taxon>Viruses</taxon>
        <taxon>Duplodnaviria</taxon>
        <taxon>Heunggongvirae</taxon>
        <taxon>Uroviricota</taxon>
        <taxon>Caudoviricetes</taxon>
        <taxon>Joanripponvirinae</taxon>
        <taxon>Natevirus</taxon>
        <taxon>Natevirus nate</taxon>
    </lineage>
</organism>
<evidence type="ECO:0000313" key="1">
    <source>
        <dbReference type="EMBL" id="UGO51074.1"/>
    </source>
</evidence>
<evidence type="ECO:0000313" key="2">
    <source>
        <dbReference type="Proteomes" id="UP000827544"/>
    </source>
</evidence>